<accession>A0A5R9EY90</accession>
<feature type="transmembrane region" description="Helical" evidence="1">
    <location>
        <begin position="390"/>
        <end position="406"/>
    </location>
</feature>
<gene>
    <name evidence="2" type="ORF">FCL54_16700</name>
</gene>
<evidence type="ECO:0000256" key="1">
    <source>
        <dbReference type="SAM" id="Phobius"/>
    </source>
</evidence>
<dbReference type="EMBL" id="SWLG01000012">
    <property type="protein sequence ID" value="TLS36272.1"/>
    <property type="molecule type" value="Genomic_DNA"/>
</dbReference>
<dbReference type="AlphaFoldDB" id="A0A5R9EY90"/>
<feature type="transmembrane region" description="Helical" evidence="1">
    <location>
        <begin position="235"/>
        <end position="259"/>
    </location>
</feature>
<dbReference type="OrthoDB" id="9815466at2"/>
<dbReference type="RefSeq" id="WP_138127882.1">
    <property type="nucleotide sequence ID" value="NZ_SWLG01000012.1"/>
</dbReference>
<dbReference type="Proteomes" id="UP000308230">
    <property type="component" value="Unassembled WGS sequence"/>
</dbReference>
<dbReference type="PANTHER" id="PTHR38454">
    <property type="entry name" value="INTEGRAL MEMBRANE PROTEIN-RELATED"/>
    <property type="match status" value="1"/>
</dbReference>
<sequence>MIKNKHVLLILSSIILSILSHSFFLYQTAHGSFMLGPDDGLSQMVSFRKMIYDQFSEGNFFYSFDFGLGGGTYQLAYYYAYNVFYSLVFGFVFVLEKLTIISAPGVLFWAYATIYISIIRLALIFIITTYVFRYLNIRMFYAFIGAFLYGASIMYFRHVTYWEFFADAFLWLPLFLLGIEKIFREQKPGGLITAVALSMFDNFYFAYIHFIFMGIYIVVRWIIPRSRDEKKFVKGFAASILLGAGISSVSFVPAVYGFLHNYRPNFNDPIPLFDFSQNAFLGDKTIWLPVLFVLFLFVSVLYKNHSFRIFVFVGSLFTLFHYSPIIGSVFNGFSAPQYRFEYVLSLCAAGAIAVGLQELPKITVSSLKKALIAALIVYLAAYFVDTENNSAILIVSLFLAAVYFLLIKTGKSITLLISILIFSNLVMINVFQYELYTIGGVEKSTKQYMMSENYYSSEQRNLIQRAIDQDKEQITRMDWITGGRNNTPIVHDYNGISAYSSILNKNILFFYYTDLKIDMKRESVSRYNSLGDRANLYSILRGKYIMYEKGKEKNVPFGFEPFKDSEHYVIYRNENVLPFARTTSKVYSEEYMEDFPVIDREHAMLDGVVLDVPADQQTDGMTKTKDFMQQTEVQPVNGTYQNGLLQVKEKTGGLNIELTKMPEDAKDLYLSFYLRNNSKTAPVFPLHVNEFETTRKSRSSIYRTNFNHITVRIPADETINIRVPKGSYTLNDLHLYSEDYQLLKKQAAKKDPDADIDIEKNKIKIELQNNRNERFMVLPIPYEKGWEARINGEKQAVKKANYSFIGLSLQPGPNQVELRYYPPYFRTTLLISCLSFLLALWWIRRHRG</sequence>
<keyword evidence="1" id="KW-0472">Membrane</keyword>
<reference evidence="2 3" key="1">
    <citation type="submission" date="2019-04" db="EMBL/GenBank/DDBJ databases">
        <title>Bacillus caeni sp. nov., a bacterium isolated from mangrove sediment.</title>
        <authorList>
            <person name="Huang H."/>
            <person name="Mo K."/>
            <person name="Hu Y."/>
        </authorList>
    </citation>
    <scope>NUCLEOTIDE SEQUENCE [LARGE SCALE GENOMIC DNA]</scope>
    <source>
        <strain evidence="2 3">HB172195</strain>
    </source>
</reference>
<feature type="transmembrane region" description="Helical" evidence="1">
    <location>
        <begin position="107"/>
        <end position="132"/>
    </location>
</feature>
<dbReference type="PANTHER" id="PTHR38454:SF1">
    <property type="entry name" value="INTEGRAL MEMBRANE PROTEIN"/>
    <property type="match status" value="1"/>
</dbReference>
<feature type="transmembrane region" description="Helical" evidence="1">
    <location>
        <begin position="7"/>
        <end position="26"/>
    </location>
</feature>
<name>A0A5R9EY90_9BACL</name>
<proteinExistence type="predicted"/>
<keyword evidence="1" id="KW-0812">Transmembrane</keyword>
<keyword evidence="3" id="KW-1185">Reference proteome</keyword>
<feature type="transmembrane region" description="Helical" evidence="1">
    <location>
        <begin position="413"/>
        <end position="433"/>
    </location>
</feature>
<feature type="transmembrane region" description="Helical" evidence="1">
    <location>
        <begin position="824"/>
        <end position="843"/>
    </location>
</feature>
<organism evidence="2 3">
    <name type="scientific">Exobacillus caeni</name>
    <dbReference type="NCBI Taxonomy" id="2574798"/>
    <lineage>
        <taxon>Bacteria</taxon>
        <taxon>Bacillati</taxon>
        <taxon>Bacillota</taxon>
        <taxon>Bacilli</taxon>
        <taxon>Bacillales</taxon>
        <taxon>Guptibacillaceae</taxon>
        <taxon>Exobacillus</taxon>
    </lineage>
</organism>
<dbReference type="InterPro" id="IPR018580">
    <property type="entry name" value="Uncharacterised_YfhO"/>
</dbReference>
<dbReference type="Pfam" id="PF09586">
    <property type="entry name" value="YfhO"/>
    <property type="match status" value="1"/>
</dbReference>
<feature type="transmembrane region" description="Helical" evidence="1">
    <location>
        <begin position="138"/>
        <end position="157"/>
    </location>
</feature>
<feature type="transmembrane region" description="Helical" evidence="1">
    <location>
        <begin position="164"/>
        <end position="183"/>
    </location>
</feature>
<keyword evidence="1" id="KW-1133">Transmembrane helix</keyword>
<evidence type="ECO:0000313" key="2">
    <source>
        <dbReference type="EMBL" id="TLS36272.1"/>
    </source>
</evidence>
<feature type="transmembrane region" description="Helical" evidence="1">
    <location>
        <begin position="286"/>
        <end position="302"/>
    </location>
</feature>
<evidence type="ECO:0000313" key="3">
    <source>
        <dbReference type="Proteomes" id="UP000308230"/>
    </source>
</evidence>
<comment type="caution">
    <text evidence="2">The sequence shown here is derived from an EMBL/GenBank/DDBJ whole genome shotgun (WGS) entry which is preliminary data.</text>
</comment>
<feature type="transmembrane region" description="Helical" evidence="1">
    <location>
        <begin position="76"/>
        <end position="95"/>
    </location>
</feature>
<feature type="transmembrane region" description="Helical" evidence="1">
    <location>
        <begin position="203"/>
        <end position="223"/>
    </location>
</feature>
<evidence type="ECO:0008006" key="4">
    <source>
        <dbReference type="Google" id="ProtNLM"/>
    </source>
</evidence>
<feature type="transmembrane region" description="Helical" evidence="1">
    <location>
        <begin position="309"/>
        <end position="330"/>
    </location>
</feature>
<protein>
    <recommendedName>
        <fullName evidence="4">YfhO family protein</fullName>
    </recommendedName>
</protein>